<keyword evidence="3" id="KW-1185">Reference proteome</keyword>
<protein>
    <recommendedName>
        <fullName evidence="4">Bacterial surface antigen (D15) domain-containing protein</fullName>
    </recommendedName>
</protein>
<comment type="caution">
    <text evidence="2">The sequence shown here is derived from an EMBL/GenBank/DDBJ whole genome shotgun (WGS) entry which is preliminary data.</text>
</comment>
<evidence type="ECO:0000313" key="2">
    <source>
        <dbReference type="EMBL" id="PJJ42320.1"/>
    </source>
</evidence>
<feature type="signal peptide" evidence="1">
    <location>
        <begin position="1"/>
        <end position="20"/>
    </location>
</feature>
<evidence type="ECO:0008006" key="4">
    <source>
        <dbReference type="Google" id="ProtNLM"/>
    </source>
</evidence>
<dbReference type="Proteomes" id="UP000231134">
    <property type="component" value="Unassembled WGS sequence"/>
</dbReference>
<sequence length="377" mass="43193">MRLWWKIVGLLCSVASFASADALDNLQGVPLVDTLLVDSSKIVARQKADDFQRFSLVPVLGYTEETEVLYGAMVLFFIKPDEKGGKVPEIGLTAYGSSRGQWQFVLEPFFYLYHDLISGWFALKYQDWITSYYGSGNDPDINTFTNYDKEKFSLCSKFESKAFVPDWFKYGMEVHIEHAKIQFRESDMDFPDPQSGWRNGLGYLFGIDTRDNTNWTAHGFLAEWKQIFYAEAFGDYSFDIESLDLRGYTPIPLQATAAFGLLWQRAEGNVPFDMLAGPDGVQRFRGVESLYFNDNQSLILQSEIRKYFGWRLGGHVFFEGGKVGGYFSELMRNDWHRAVGFGALLGLNLKERLFARADVSWVDFDHVGLSFYVRQAF</sequence>
<feature type="chain" id="PRO_5014844740" description="Bacterial surface antigen (D15) domain-containing protein" evidence="1">
    <location>
        <begin position="21"/>
        <end position="377"/>
    </location>
</feature>
<evidence type="ECO:0000313" key="3">
    <source>
        <dbReference type="Proteomes" id="UP000231134"/>
    </source>
</evidence>
<dbReference type="OrthoDB" id="9769074at2"/>
<accession>A0A2M9A9E9</accession>
<evidence type="ECO:0000256" key="1">
    <source>
        <dbReference type="SAM" id="SignalP"/>
    </source>
</evidence>
<gene>
    <name evidence="2" type="ORF">BGX16_2345</name>
</gene>
<keyword evidence="1" id="KW-0732">Signal</keyword>
<dbReference type="RefSeq" id="WP_100426183.1">
    <property type="nucleotide sequence ID" value="NZ_PGEX01000001.1"/>
</dbReference>
<name>A0A2M9A9E9_9BACT</name>
<dbReference type="AlphaFoldDB" id="A0A2M9A9E9"/>
<organism evidence="2 3">
    <name type="scientific">Hallerella succinigenes</name>
    <dbReference type="NCBI Taxonomy" id="1896222"/>
    <lineage>
        <taxon>Bacteria</taxon>
        <taxon>Pseudomonadati</taxon>
        <taxon>Fibrobacterota</taxon>
        <taxon>Fibrobacteria</taxon>
        <taxon>Fibrobacterales</taxon>
        <taxon>Fibrobacteraceae</taxon>
        <taxon>Hallerella</taxon>
    </lineage>
</organism>
<dbReference type="EMBL" id="PGEX01000001">
    <property type="protein sequence ID" value="PJJ42320.1"/>
    <property type="molecule type" value="Genomic_DNA"/>
</dbReference>
<reference evidence="2 3" key="1">
    <citation type="submission" date="2017-11" db="EMBL/GenBank/DDBJ databases">
        <title>Animal gut microbial communities from fecal samples from Wisconsin, USA.</title>
        <authorList>
            <person name="Neumann A."/>
        </authorList>
    </citation>
    <scope>NUCLEOTIDE SEQUENCE [LARGE SCALE GENOMIC DNA]</scope>
    <source>
        <strain evidence="2 3">UWS3</strain>
    </source>
</reference>
<proteinExistence type="predicted"/>